<organism evidence="3 4">
    <name type="scientific">Streptomyces hainanensis</name>
    <dbReference type="NCBI Taxonomy" id="402648"/>
    <lineage>
        <taxon>Bacteria</taxon>
        <taxon>Bacillati</taxon>
        <taxon>Actinomycetota</taxon>
        <taxon>Actinomycetes</taxon>
        <taxon>Kitasatosporales</taxon>
        <taxon>Streptomycetaceae</taxon>
        <taxon>Streptomyces</taxon>
    </lineage>
</organism>
<reference evidence="3 4" key="1">
    <citation type="submission" date="2019-03" db="EMBL/GenBank/DDBJ databases">
        <title>Draft genome sequences of novel Actinobacteria.</title>
        <authorList>
            <person name="Sahin N."/>
            <person name="Ay H."/>
            <person name="Saygin H."/>
        </authorList>
    </citation>
    <scope>NUCLEOTIDE SEQUENCE [LARGE SCALE GENOMIC DNA]</scope>
    <source>
        <strain evidence="3 4">DSM 41900</strain>
    </source>
</reference>
<dbReference type="InterPro" id="IPR000835">
    <property type="entry name" value="HTH_MarR-typ"/>
</dbReference>
<dbReference type="SMART" id="SM00347">
    <property type="entry name" value="HTH_MARR"/>
    <property type="match status" value="1"/>
</dbReference>
<feature type="compositionally biased region" description="Low complexity" evidence="1">
    <location>
        <begin position="168"/>
        <end position="186"/>
    </location>
</feature>
<dbReference type="Proteomes" id="UP000295345">
    <property type="component" value="Unassembled WGS sequence"/>
</dbReference>
<dbReference type="AlphaFoldDB" id="A0A4R4T8W7"/>
<dbReference type="CDD" id="cd00090">
    <property type="entry name" value="HTH_ARSR"/>
    <property type="match status" value="1"/>
</dbReference>
<dbReference type="PRINTS" id="PR00598">
    <property type="entry name" value="HTHMARR"/>
</dbReference>
<dbReference type="Gene3D" id="1.10.10.10">
    <property type="entry name" value="Winged helix-like DNA-binding domain superfamily/Winged helix DNA-binding domain"/>
    <property type="match status" value="1"/>
</dbReference>
<dbReference type="Pfam" id="PF01047">
    <property type="entry name" value="MarR"/>
    <property type="match status" value="1"/>
</dbReference>
<dbReference type="SUPFAM" id="SSF46785">
    <property type="entry name" value="Winged helix' DNA-binding domain"/>
    <property type="match status" value="1"/>
</dbReference>
<dbReference type="GO" id="GO:0003700">
    <property type="term" value="F:DNA-binding transcription factor activity"/>
    <property type="evidence" value="ECO:0007669"/>
    <property type="project" value="InterPro"/>
</dbReference>
<dbReference type="PROSITE" id="PS50995">
    <property type="entry name" value="HTH_MARR_2"/>
    <property type="match status" value="1"/>
</dbReference>
<dbReference type="RefSeq" id="WP_132819161.1">
    <property type="nucleotide sequence ID" value="NZ_SMKI01000187.1"/>
</dbReference>
<evidence type="ECO:0000256" key="1">
    <source>
        <dbReference type="SAM" id="MobiDB-lite"/>
    </source>
</evidence>
<dbReference type="PANTHER" id="PTHR33164">
    <property type="entry name" value="TRANSCRIPTIONAL REGULATOR, MARR FAMILY"/>
    <property type="match status" value="1"/>
</dbReference>
<dbReference type="OrthoDB" id="4485201at2"/>
<evidence type="ECO:0000313" key="4">
    <source>
        <dbReference type="Proteomes" id="UP000295345"/>
    </source>
</evidence>
<protein>
    <submittedName>
        <fullName evidence="3">MarR family transcriptional regulator</fullName>
    </submittedName>
</protein>
<dbReference type="EMBL" id="SMKI01000187">
    <property type="protein sequence ID" value="TDC73708.1"/>
    <property type="molecule type" value="Genomic_DNA"/>
</dbReference>
<evidence type="ECO:0000259" key="2">
    <source>
        <dbReference type="PROSITE" id="PS50995"/>
    </source>
</evidence>
<gene>
    <name evidence="3" type="ORF">E1283_18355</name>
</gene>
<dbReference type="PANTHER" id="PTHR33164:SF57">
    <property type="entry name" value="MARR-FAMILY TRANSCRIPTIONAL REGULATOR"/>
    <property type="match status" value="1"/>
</dbReference>
<evidence type="ECO:0000313" key="3">
    <source>
        <dbReference type="EMBL" id="TDC73708.1"/>
    </source>
</evidence>
<dbReference type="InterPro" id="IPR036388">
    <property type="entry name" value="WH-like_DNA-bd_sf"/>
</dbReference>
<dbReference type="InterPro" id="IPR036390">
    <property type="entry name" value="WH_DNA-bd_sf"/>
</dbReference>
<dbReference type="GO" id="GO:0006950">
    <property type="term" value="P:response to stress"/>
    <property type="evidence" value="ECO:0007669"/>
    <property type="project" value="TreeGrafter"/>
</dbReference>
<proteinExistence type="predicted"/>
<sequence>MATPHPPAARVPAEVIQIERELHRIAYLSSRARQHDRLMALSGVPLDRAAVSLLRGLADVERLRVGELASRLNVEAPHVTRQAQRLERAGYVERGPDPDDGRAQLVGLTPAGRDAVDRIRETSRRGMWDALGHWAPEDLRQLADLFQRMVDDFVDYAADQETREAQENQENQESQESQESQETSRSPVGHDA</sequence>
<name>A0A4R4T8W7_9ACTN</name>
<comment type="caution">
    <text evidence="3">The sequence shown here is derived from an EMBL/GenBank/DDBJ whole genome shotgun (WGS) entry which is preliminary data.</text>
</comment>
<accession>A0A4R4T8W7</accession>
<feature type="domain" description="HTH marR-type" evidence="2">
    <location>
        <begin position="19"/>
        <end position="151"/>
    </location>
</feature>
<feature type="region of interest" description="Disordered" evidence="1">
    <location>
        <begin position="157"/>
        <end position="192"/>
    </location>
</feature>
<keyword evidence="4" id="KW-1185">Reference proteome</keyword>
<dbReference type="InterPro" id="IPR039422">
    <property type="entry name" value="MarR/SlyA-like"/>
</dbReference>
<dbReference type="InterPro" id="IPR011991">
    <property type="entry name" value="ArsR-like_HTH"/>
</dbReference>